<dbReference type="InterPro" id="IPR036249">
    <property type="entry name" value="Thioredoxin-like_sf"/>
</dbReference>
<dbReference type="RefSeq" id="WP_380897819.1">
    <property type="nucleotide sequence ID" value="NZ_JBHTKY010000025.1"/>
</dbReference>
<feature type="chain" id="PRO_5045693697" evidence="2">
    <location>
        <begin position="19"/>
        <end position="213"/>
    </location>
</feature>
<organism evidence="4 5">
    <name type="scientific">Sphingobacterium daejeonense</name>
    <dbReference type="NCBI Taxonomy" id="371142"/>
    <lineage>
        <taxon>Bacteria</taxon>
        <taxon>Pseudomonadati</taxon>
        <taxon>Bacteroidota</taxon>
        <taxon>Sphingobacteriia</taxon>
        <taxon>Sphingobacteriales</taxon>
        <taxon>Sphingobacteriaceae</taxon>
        <taxon>Sphingobacterium</taxon>
    </lineage>
</organism>
<keyword evidence="4" id="KW-0560">Oxidoreductase</keyword>
<dbReference type="InterPro" id="IPR013766">
    <property type="entry name" value="Thioredoxin_domain"/>
</dbReference>
<dbReference type="InterPro" id="IPR000866">
    <property type="entry name" value="AhpC/TSA"/>
</dbReference>
<name>A0ABW3RNQ5_9SPHI</name>
<feature type="signal peptide" evidence="2">
    <location>
        <begin position="1"/>
        <end position="18"/>
    </location>
</feature>
<dbReference type="PROSITE" id="PS51257">
    <property type="entry name" value="PROKAR_LIPOPROTEIN"/>
    <property type="match status" value="1"/>
</dbReference>
<dbReference type="GO" id="GO:0140824">
    <property type="term" value="F:thioredoxin-dependent peroxiredoxin activity"/>
    <property type="evidence" value="ECO:0007669"/>
    <property type="project" value="UniProtKB-EC"/>
</dbReference>
<comment type="caution">
    <text evidence="4">The sequence shown here is derived from an EMBL/GenBank/DDBJ whole genome shotgun (WGS) entry which is preliminary data.</text>
</comment>
<feature type="region of interest" description="Disordered" evidence="1">
    <location>
        <begin position="27"/>
        <end position="71"/>
    </location>
</feature>
<dbReference type="EC" id="1.11.1.24" evidence="4"/>
<gene>
    <name evidence="4" type="ORF">ACFQ2C_14690</name>
</gene>
<evidence type="ECO:0000256" key="1">
    <source>
        <dbReference type="SAM" id="MobiDB-lite"/>
    </source>
</evidence>
<evidence type="ECO:0000259" key="3">
    <source>
        <dbReference type="PROSITE" id="PS51352"/>
    </source>
</evidence>
<evidence type="ECO:0000313" key="4">
    <source>
        <dbReference type="EMBL" id="MFD1166853.1"/>
    </source>
</evidence>
<feature type="compositionally biased region" description="Low complexity" evidence="1">
    <location>
        <begin position="55"/>
        <end position="71"/>
    </location>
</feature>
<proteinExistence type="predicted"/>
<dbReference type="Gene3D" id="3.40.30.10">
    <property type="entry name" value="Glutaredoxin"/>
    <property type="match status" value="1"/>
</dbReference>
<accession>A0ABW3RNQ5</accession>
<dbReference type="PROSITE" id="PS51352">
    <property type="entry name" value="THIOREDOXIN_2"/>
    <property type="match status" value="1"/>
</dbReference>
<keyword evidence="5" id="KW-1185">Reference proteome</keyword>
<dbReference type="SUPFAM" id="SSF52833">
    <property type="entry name" value="Thioredoxin-like"/>
    <property type="match status" value="1"/>
</dbReference>
<evidence type="ECO:0000256" key="2">
    <source>
        <dbReference type="SAM" id="SignalP"/>
    </source>
</evidence>
<feature type="domain" description="Thioredoxin" evidence="3">
    <location>
        <begin position="58"/>
        <end position="213"/>
    </location>
</feature>
<protein>
    <submittedName>
        <fullName evidence="4">Peroxiredoxin family protein</fullName>
        <ecNumber evidence="4">1.11.1.24</ecNumber>
    </submittedName>
</protein>
<reference evidence="5" key="1">
    <citation type="journal article" date="2019" name="Int. J. Syst. Evol. Microbiol.">
        <title>The Global Catalogue of Microorganisms (GCM) 10K type strain sequencing project: providing services to taxonomists for standard genome sequencing and annotation.</title>
        <authorList>
            <consortium name="The Broad Institute Genomics Platform"/>
            <consortium name="The Broad Institute Genome Sequencing Center for Infectious Disease"/>
            <person name="Wu L."/>
            <person name="Ma J."/>
        </authorList>
    </citation>
    <scope>NUCLEOTIDE SEQUENCE [LARGE SCALE GENOMIC DNA]</scope>
    <source>
        <strain evidence="5">CCUG 52468</strain>
    </source>
</reference>
<sequence length="213" mass="23741">MRNKLILSSLCLSLGVLAVGCNNQDKKSETTEAHDDHAGHDHSAHDHSTHEHAASEQSTQTTPAPAAPQTTKAAALSIPEFNFYKVKSGISYSKADIPAGKNTVFVLFDPGCSHCQNETKGLAKNYDKIKDINVLYVSMNDPALMAQFFTTFGKELEGKENVQMLWDRNQEFVQKFHIPNMFPANYVYGPDGQLKSYWEGEKDINEVIAEFKK</sequence>
<dbReference type="Pfam" id="PF00578">
    <property type="entry name" value="AhpC-TSA"/>
    <property type="match status" value="1"/>
</dbReference>
<dbReference type="Proteomes" id="UP001597205">
    <property type="component" value="Unassembled WGS sequence"/>
</dbReference>
<feature type="compositionally biased region" description="Basic and acidic residues" evidence="1">
    <location>
        <begin position="27"/>
        <end position="54"/>
    </location>
</feature>
<dbReference type="EMBL" id="JBHTKY010000025">
    <property type="protein sequence ID" value="MFD1166853.1"/>
    <property type="molecule type" value="Genomic_DNA"/>
</dbReference>
<evidence type="ECO:0000313" key="5">
    <source>
        <dbReference type="Proteomes" id="UP001597205"/>
    </source>
</evidence>
<keyword evidence="4" id="KW-0575">Peroxidase</keyword>
<keyword evidence="2" id="KW-0732">Signal</keyword>